<dbReference type="InterPro" id="IPR011990">
    <property type="entry name" value="TPR-like_helical_dom_sf"/>
</dbReference>
<dbReference type="Gene3D" id="1.25.40.10">
    <property type="entry name" value="Tetratricopeptide repeat domain"/>
    <property type="match status" value="1"/>
</dbReference>
<keyword evidence="1" id="KW-0802">TPR repeat</keyword>
<dbReference type="InterPro" id="IPR019734">
    <property type="entry name" value="TPR_rpt"/>
</dbReference>
<protein>
    <submittedName>
        <fullName evidence="2">Tetratricopeptide repeat protein</fullName>
    </submittedName>
</protein>
<name>A0ABT6G2X8_9FLAO</name>
<dbReference type="Proteomes" id="UP001529085">
    <property type="component" value="Unassembled WGS sequence"/>
</dbReference>
<dbReference type="RefSeq" id="WP_278005653.1">
    <property type="nucleotide sequence ID" value="NZ_JARSBN010000005.1"/>
</dbReference>
<sequence>MKNSLIILTVFLTSYIGFSQDYQLEFQKYCQTNDTINQLKTLKEWQSKTPKDPELFTSFFNYHFMKSRQEIVTLTTDQPDGESLVLKDSLNQNAGYIGSKIHFNQAELKKGLDKIDEGIKLYPNRLDMRFGKIFVLGQIENWSYFTSEILKTIEFSAKNNNNWTWTNNEKYNNGEKEFLSGIQSYQLQLYDTGNDDLLKNMREIANKVLEHYPNHIESLSNLSITYLLTDDYDKGIEPLLKAEKINPKDYIVLGNIALGYKLKGDKEKAVEYYEKTAEHGDDRAKEYAKQQLKELKK</sequence>
<evidence type="ECO:0000313" key="2">
    <source>
        <dbReference type="EMBL" id="MDG4716204.1"/>
    </source>
</evidence>
<comment type="caution">
    <text evidence="2">The sequence shown here is derived from an EMBL/GenBank/DDBJ whole genome shotgun (WGS) entry which is preliminary data.</text>
</comment>
<gene>
    <name evidence="2" type="ORF">P7122_09990</name>
</gene>
<evidence type="ECO:0000256" key="1">
    <source>
        <dbReference type="PROSITE-ProRule" id="PRU00339"/>
    </source>
</evidence>
<evidence type="ECO:0000313" key="3">
    <source>
        <dbReference type="Proteomes" id="UP001529085"/>
    </source>
</evidence>
<dbReference type="PROSITE" id="PS50005">
    <property type="entry name" value="TPR"/>
    <property type="match status" value="1"/>
</dbReference>
<dbReference type="EMBL" id="JARSBN010000005">
    <property type="protein sequence ID" value="MDG4716204.1"/>
    <property type="molecule type" value="Genomic_DNA"/>
</dbReference>
<accession>A0ABT6G2X8</accession>
<feature type="repeat" description="TPR" evidence="1">
    <location>
        <begin position="216"/>
        <end position="249"/>
    </location>
</feature>
<dbReference type="SUPFAM" id="SSF48452">
    <property type="entry name" value="TPR-like"/>
    <property type="match status" value="1"/>
</dbReference>
<organism evidence="2 3">
    <name type="scientific">Winogradskyella marincola</name>
    <dbReference type="NCBI Taxonomy" id="3037795"/>
    <lineage>
        <taxon>Bacteria</taxon>
        <taxon>Pseudomonadati</taxon>
        <taxon>Bacteroidota</taxon>
        <taxon>Flavobacteriia</taxon>
        <taxon>Flavobacteriales</taxon>
        <taxon>Flavobacteriaceae</taxon>
        <taxon>Winogradskyella</taxon>
    </lineage>
</organism>
<keyword evidence="3" id="KW-1185">Reference proteome</keyword>
<reference evidence="2 3" key="1">
    <citation type="submission" date="2023-03" db="EMBL/GenBank/DDBJ databases">
        <title>Strain YYF002 represents a novel species in the genus Winogradskyella isolated from seawater.</title>
        <authorList>
            <person name="Fu Z.-Y."/>
        </authorList>
    </citation>
    <scope>NUCLEOTIDE SEQUENCE [LARGE SCALE GENOMIC DNA]</scope>
    <source>
        <strain evidence="2 3">YYF002</strain>
    </source>
</reference>
<dbReference type="SMART" id="SM00028">
    <property type="entry name" value="TPR"/>
    <property type="match status" value="2"/>
</dbReference>
<proteinExistence type="predicted"/>